<dbReference type="Pfam" id="PF13927">
    <property type="entry name" value="Ig_3"/>
    <property type="match status" value="1"/>
</dbReference>
<dbReference type="PROSITE" id="PS50835">
    <property type="entry name" value="IG_LIKE"/>
    <property type="match status" value="1"/>
</dbReference>
<name>A0A226NLD9_CALSU</name>
<feature type="transmembrane region" description="Helical" evidence="7">
    <location>
        <begin position="525"/>
        <end position="548"/>
    </location>
</feature>
<dbReference type="CDD" id="cd00063">
    <property type="entry name" value="FN3"/>
    <property type="match status" value="1"/>
</dbReference>
<feature type="non-terminal residue" evidence="10">
    <location>
        <position position="1"/>
    </location>
</feature>
<comment type="caution">
    <text evidence="10">The sequence shown here is derived from an EMBL/GenBank/DDBJ whole genome shotgun (WGS) entry which is preliminary data.</text>
</comment>
<feature type="compositionally biased region" description="Basic and acidic residues" evidence="6">
    <location>
        <begin position="398"/>
        <end position="417"/>
    </location>
</feature>
<dbReference type="InterPro" id="IPR007110">
    <property type="entry name" value="Ig-like_dom"/>
</dbReference>
<reference evidence="10 11" key="1">
    <citation type="submission" date="2016-07" db="EMBL/GenBank/DDBJ databases">
        <title>Disparate Historic Effective Population Sizes Predicted by Modern Levels of Genome Diversity for the Scaled Quail (Callipepla squamata) and the Northern Bobwhite (Colinus virginianus): Inferences from First and Second Generation Draft Genome Assemblies for Sympatric New World Quail.</title>
        <authorList>
            <person name="Oldeschulte D.L."/>
            <person name="Halley Y.A."/>
            <person name="Bhattarai E.K."/>
            <person name="Brashear W.A."/>
            <person name="Hill J."/>
            <person name="Metz R.P."/>
            <person name="Johnson C.D."/>
            <person name="Rollins D."/>
            <person name="Peterson M.J."/>
            <person name="Bickhart D.M."/>
            <person name="Decker J.E."/>
            <person name="Seabury C.M."/>
        </authorList>
    </citation>
    <scope>NUCLEOTIDE SEQUENCE [LARGE SCALE GENOMIC DNA]</scope>
    <source>
        <strain evidence="10 11">Texas</strain>
        <tissue evidence="10">Leg muscle</tissue>
    </source>
</reference>
<dbReference type="OrthoDB" id="9229163at2759"/>
<organism evidence="10 11">
    <name type="scientific">Callipepla squamata</name>
    <name type="common">Scaled quail</name>
    <dbReference type="NCBI Taxonomy" id="9009"/>
    <lineage>
        <taxon>Eukaryota</taxon>
        <taxon>Metazoa</taxon>
        <taxon>Chordata</taxon>
        <taxon>Craniata</taxon>
        <taxon>Vertebrata</taxon>
        <taxon>Euteleostomi</taxon>
        <taxon>Archelosauria</taxon>
        <taxon>Archosauria</taxon>
        <taxon>Dinosauria</taxon>
        <taxon>Saurischia</taxon>
        <taxon>Theropoda</taxon>
        <taxon>Coelurosauria</taxon>
        <taxon>Aves</taxon>
        <taxon>Neognathae</taxon>
        <taxon>Galloanserae</taxon>
        <taxon>Galliformes</taxon>
        <taxon>Odontophoridae</taxon>
        <taxon>Callipepla</taxon>
    </lineage>
</organism>
<dbReference type="Pfam" id="PF13855">
    <property type="entry name" value="LRR_8"/>
    <property type="match status" value="2"/>
</dbReference>
<dbReference type="InterPro" id="IPR036116">
    <property type="entry name" value="FN3_sf"/>
</dbReference>
<feature type="domain" description="Fibronectin type-III" evidence="9">
    <location>
        <begin position="429"/>
        <end position="517"/>
    </location>
</feature>
<evidence type="ECO:0000256" key="3">
    <source>
        <dbReference type="ARBA" id="ARBA00022737"/>
    </source>
</evidence>
<keyword evidence="11" id="KW-1185">Reference proteome</keyword>
<evidence type="ECO:0008006" key="12">
    <source>
        <dbReference type="Google" id="ProtNLM"/>
    </source>
</evidence>
<dbReference type="SUPFAM" id="SSF52058">
    <property type="entry name" value="L domain-like"/>
    <property type="match status" value="1"/>
</dbReference>
<keyword evidence="1" id="KW-0433">Leucine-rich repeat</keyword>
<protein>
    <recommendedName>
        <fullName evidence="12">Ig-like domain-containing protein</fullName>
    </recommendedName>
</protein>
<dbReference type="InterPro" id="IPR003961">
    <property type="entry name" value="FN3_dom"/>
</dbReference>
<feature type="compositionally biased region" description="Basic and acidic residues" evidence="6">
    <location>
        <begin position="323"/>
        <end position="343"/>
    </location>
</feature>
<feature type="compositionally biased region" description="Basic and acidic residues" evidence="6">
    <location>
        <begin position="368"/>
        <end position="391"/>
    </location>
</feature>
<dbReference type="SUPFAM" id="SSF48726">
    <property type="entry name" value="Immunoglobulin"/>
    <property type="match status" value="1"/>
</dbReference>
<dbReference type="InterPro" id="IPR050467">
    <property type="entry name" value="LRFN"/>
</dbReference>
<dbReference type="InterPro" id="IPR013783">
    <property type="entry name" value="Ig-like_fold"/>
</dbReference>
<dbReference type="SMART" id="SM00408">
    <property type="entry name" value="IGc2"/>
    <property type="match status" value="1"/>
</dbReference>
<dbReference type="SMART" id="SM00369">
    <property type="entry name" value="LRR_TYP"/>
    <property type="match status" value="4"/>
</dbReference>
<proteinExistence type="predicted"/>
<dbReference type="InterPro" id="IPR003591">
    <property type="entry name" value="Leu-rich_rpt_typical-subtyp"/>
</dbReference>
<dbReference type="Gene3D" id="3.80.10.10">
    <property type="entry name" value="Ribonuclease Inhibitor"/>
    <property type="match status" value="1"/>
</dbReference>
<evidence type="ECO:0000259" key="9">
    <source>
        <dbReference type="PROSITE" id="PS50853"/>
    </source>
</evidence>
<evidence type="ECO:0000256" key="6">
    <source>
        <dbReference type="SAM" id="MobiDB-lite"/>
    </source>
</evidence>
<evidence type="ECO:0000313" key="11">
    <source>
        <dbReference type="Proteomes" id="UP000198323"/>
    </source>
</evidence>
<feature type="compositionally biased region" description="Polar residues" evidence="6">
    <location>
        <begin position="356"/>
        <end position="367"/>
    </location>
</feature>
<dbReference type="Gene3D" id="2.60.40.10">
    <property type="entry name" value="Immunoglobulins"/>
    <property type="match status" value="2"/>
</dbReference>
<keyword evidence="7" id="KW-0812">Transmembrane</keyword>
<accession>A0A226NLD9</accession>
<keyword evidence="7" id="KW-1133">Transmembrane helix</keyword>
<keyword evidence="2" id="KW-0732">Signal</keyword>
<evidence type="ECO:0000256" key="5">
    <source>
        <dbReference type="ARBA" id="ARBA00023319"/>
    </source>
</evidence>
<dbReference type="InterPro" id="IPR036179">
    <property type="entry name" value="Ig-like_dom_sf"/>
</dbReference>
<keyword evidence="7" id="KW-0472">Membrane</keyword>
<feature type="region of interest" description="Disordered" evidence="6">
    <location>
        <begin position="322"/>
        <end position="418"/>
    </location>
</feature>
<dbReference type="InterPro" id="IPR001611">
    <property type="entry name" value="Leu-rich_rpt"/>
</dbReference>
<dbReference type="FunFam" id="2.60.40.10:FF:000744">
    <property type="entry name" value="Leucine rich repeat, Ig-like and transmembrane domains 1"/>
    <property type="match status" value="1"/>
</dbReference>
<dbReference type="STRING" id="9009.A0A226NLD9"/>
<dbReference type="AlphaFoldDB" id="A0A226NLD9"/>
<feature type="domain" description="Ig-like" evidence="8">
    <location>
        <begin position="217"/>
        <end position="307"/>
    </location>
</feature>
<dbReference type="PROSITE" id="PS50853">
    <property type="entry name" value="FN3"/>
    <property type="match status" value="1"/>
</dbReference>
<evidence type="ECO:0000256" key="4">
    <source>
        <dbReference type="ARBA" id="ARBA00023157"/>
    </source>
</evidence>
<keyword evidence="4" id="KW-1015">Disulfide bond</keyword>
<sequence>SVLCNDPDMFEIPVNVPVDTVKLRIEKTVIRRIPTEAFYYLVELKYLWVTYNCVANIDISSFYNLKQLHELRLDGNLISTFPWESLVEMPNLRTLDLHNNKVTSIPAEAGRYLKNLTYLDISSNKLTTLPSDLMDIWPPFSEVIPPKSTDILATQRIILGLQDNPWFCDCRISKLIEFSKIVDNSVILLDPLVTCSGPESLAGILFQRAELEQCLKPSVMTSATKITSPLGSNVLLRCDATGYPTPQLTWTRSDNIPVNYTVIQETPGEGVRWSILSLTGISYKDAGEYRCKAKNLAGMSEAAVTVTVVGVVTTTVLPQKYGRKQEAERQNTTLEESKKEPERTTTPLSTISTSTAQVTTERSTNARFTDKKQSRSMVDGKKSSKTNESKKQTGGTSKKGEEPKQIEETSKKGEENSLKAAVMAEQNVTVKDLRVITETDERVTLTWKTVNASSNTAVTVLYSKYGDKEMLPLSTDSSKSKVTIDGLQPGTRYMACVSPKGMPPTKEQCIIFTTDMFSDESSSQFSILIIASSAACVVVLPLIVFLFYKVLKLRVKPKAPKEADLEKETYVKFETLSLKPRAVNAGGELWARRYTDESERLLLCSRSSMDSQMTFKSEGSRSEYLC</sequence>
<dbReference type="PROSITE" id="PS51450">
    <property type="entry name" value="LRR"/>
    <property type="match status" value="2"/>
</dbReference>
<evidence type="ECO:0000256" key="2">
    <source>
        <dbReference type="ARBA" id="ARBA00022729"/>
    </source>
</evidence>
<dbReference type="PANTHER" id="PTHR45842:SF8">
    <property type="entry name" value="LEUCINE-RICH REPEAT, IMMUNOGLOBULIN-LIKE DOMAIN AND TRANSMEMBRANE DOMAIN-CONTAINING PROTEIN 3"/>
    <property type="match status" value="1"/>
</dbReference>
<dbReference type="SMART" id="SM00409">
    <property type="entry name" value="IG"/>
    <property type="match status" value="1"/>
</dbReference>
<dbReference type="InterPro" id="IPR032675">
    <property type="entry name" value="LRR_dom_sf"/>
</dbReference>
<dbReference type="InterPro" id="IPR003599">
    <property type="entry name" value="Ig_sub"/>
</dbReference>
<gene>
    <name evidence="10" type="ORF">ASZ78_012265</name>
</gene>
<dbReference type="PANTHER" id="PTHR45842">
    <property type="entry name" value="SYNAPTIC ADHESION-LIKE MOLECULE SALM"/>
    <property type="match status" value="1"/>
</dbReference>
<evidence type="ECO:0000256" key="1">
    <source>
        <dbReference type="ARBA" id="ARBA00022614"/>
    </source>
</evidence>
<dbReference type="EMBL" id="MCFN01000021">
    <property type="protein sequence ID" value="OXB68167.1"/>
    <property type="molecule type" value="Genomic_DNA"/>
</dbReference>
<dbReference type="InterPro" id="IPR003598">
    <property type="entry name" value="Ig_sub2"/>
</dbReference>
<evidence type="ECO:0000313" key="10">
    <source>
        <dbReference type="EMBL" id="OXB68167.1"/>
    </source>
</evidence>
<keyword evidence="3" id="KW-0677">Repeat</keyword>
<keyword evidence="5" id="KW-0393">Immunoglobulin domain</keyword>
<dbReference type="SUPFAM" id="SSF49265">
    <property type="entry name" value="Fibronectin type III"/>
    <property type="match status" value="1"/>
</dbReference>
<evidence type="ECO:0000256" key="7">
    <source>
        <dbReference type="SAM" id="Phobius"/>
    </source>
</evidence>
<evidence type="ECO:0000259" key="8">
    <source>
        <dbReference type="PROSITE" id="PS50835"/>
    </source>
</evidence>
<feature type="compositionally biased region" description="Low complexity" evidence="6">
    <location>
        <begin position="344"/>
        <end position="355"/>
    </location>
</feature>
<dbReference type="Proteomes" id="UP000198323">
    <property type="component" value="Unassembled WGS sequence"/>
</dbReference>